<comment type="caution">
    <text evidence="1">The sequence shown here is derived from an EMBL/GenBank/DDBJ whole genome shotgun (WGS) entry which is preliminary data.</text>
</comment>
<dbReference type="Gene3D" id="3.30.460.10">
    <property type="entry name" value="Beta Polymerase, domain 2"/>
    <property type="match status" value="1"/>
</dbReference>
<gene>
    <name evidence="1" type="ORF">KS407_09395</name>
</gene>
<evidence type="ECO:0000313" key="1">
    <source>
        <dbReference type="EMBL" id="MBU9721655.1"/>
    </source>
</evidence>
<organism evidence="1 2">
    <name type="scientific">Evansella alkalicola</name>
    <dbReference type="NCBI Taxonomy" id="745819"/>
    <lineage>
        <taxon>Bacteria</taxon>
        <taxon>Bacillati</taxon>
        <taxon>Bacillota</taxon>
        <taxon>Bacilli</taxon>
        <taxon>Bacillales</taxon>
        <taxon>Bacillaceae</taxon>
        <taxon>Evansella</taxon>
    </lineage>
</organism>
<sequence>MGLEYKHRDRDLNIPKYRQTMLKEIEQDLLKDENVLAVFYGGSIGNRNTDLYSDIDLRIVVKDEVFEEYRLNKRERAKNWGKVLFFEDFPWGTYSVAHYDNFIKVDTFYYRKEDIQPSVWLQNISIVLDTTGFMEELLKKSMNLFFRPNVQEVEMWRTKFFAYVHEAYRRVNRKEMYYALNCLDNLRMSMAMAWYMDKGLQPNAFGDWAKYEGERSELDNWQLALLADWHSSREPNDLMDVLKKIIPEFKKTHKSLCEKVEIEEEPEWVDEILGMVL</sequence>
<keyword evidence="2" id="KW-1185">Reference proteome</keyword>
<evidence type="ECO:0000313" key="2">
    <source>
        <dbReference type="Proteomes" id="UP000790580"/>
    </source>
</evidence>
<proteinExistence type="predicted"/>
<accession>A0ABS6JSV9</accession>
<name>A0ABS6JSV9_9BACI</name>
<dbReference type="RefSeq" id="WP_088073198.1">
    <property type="nucleotide sequence ID" value="NZ_JAHQCR010000041.1"/>
</dbReference>
<dbReference type="EMBL" id="JAHQCR010000041">
    <property type="protein sequence ID" value="MBU9721655.1"/>
    <property type="molecule type" value="Genomic_DNA"/>
</dbReference>
<reference evidence="1 2" key="1">
    <citation type="submission" date="2021-06" db="EMBL/GenBank/DDBJ databases">
        <title>Bacillus sp. RD4P76, an endophyte from a halophyte.</title>
        <authorList>
            <person name="Sun J.-Q."/>
        </authorList>
    </citation>
    <scope>NUCLEOTIDE SEQUENCE [LARGE SCALE GENOMIC DNA]</scope>
    <source>
        <strain evidence="1 2">JCM 17098</strain>
    </source>
</reference>
<dbReference type="SUPFAM" id="SSF81301">
    <property type="entry name" value="Nucleotidyltransferase"/>
    <property type="match status" value="1"/>
</dbReference>
<protein>
    <submittedName>
        <fullName evidence="1">Nucleotidyltransferase domain-containing protein</fullName>
    </submittedName>
</protein>
<dbReference type="Proteomes" id="UP000790580">
    <property type="component" value="Unassembled WGS sequence"/>
</dbReference>
<dbReference type="InterPro" id="IPR043519">
    <property type="entry name" value="NT_sf"/>
</dbReference>